<reference evidence="1" key="1">
    <citation type="submission" date="2023-02" db="EMBL/GenBank/DDBJ databases">
        <title>Genome of toxic invasive species Heracleum sosnowskyi carries increased number of genes despite the absence of recent whole-genome duplications.</title>
        <authorList>
            <person name="Schelkunov M."/>
            <person name="Shtratnikova V."/>
            <person name="Makarenko M."/>
            <person name="Klepikova A."/>
            <person name="Omelchenko D."/>
            <person name="Novikova G."/>
            <person name="Obukhova E."/>
            <person name="Bogdanov V."/>
            <person name="Penin A."/>
            <person name="Logacheva M."/>
        </authorList>
    </citation>
    <scope>NUCLEOTIDE SEQUENCE</scope>
    <source>
        <strain evidence="1">Hsosn_3</strain>
        <tissue evidence="1">Leaf</tissue>
    </source>
</reference>
<proteinExistence type="predicted"/>
<sequence length="115" mass="12703">MKLLSPKEKMSLSVLHLDSPHIRDPLGLPFSRGDYSFDPQFKLVASCNGILCVCVCNGPRDIKNPQTYLWNPATKQSKLIPLHNLRDEIFLVAIQDICSISLLSLVTAAAKAVGR</sequence>
<reference evidence="1" key="2">
    <citation type="submission" date="2023-05" db="EMBL/GenBank/DDBJ databases">
        <authorList>
            <person name="Schelkunov M.I."/>
        </authorList>
    </citation>
    <scope>NUCLEOTIDE SEQUENCE</scope>
    <source>
        <strain evidence="1">Hsosn_3</strain>
        <tissue evidence="1">Leaf</tissue>
    </source>
</reference>
<organism evidence="1 2">
    <name type="scientific">Heracleum sosnowskyi</name>
    <dbReference type="NCBI Taxonomy" id="360622"/>
    <lineage>
        <taxon>Eukaryota</taxon>
        <taxon>Viridiplantae</taxon>
        <taxon>Streptophyta</taxon>
        <taxon>Embryophyta</taxon>
        <taxon>Tracheophyta</taxon>
        <taxon>Spermatophyta</taxon>
        <taxon>Magnoliopsida</taxon>
        <taxon>eudicotyledons</taxon>
        <taxon>Gunneridae</taxon>
        <taxon>Pentapetalae</taxon>
        <taxon>asterids</taxon>
        <taxon>campanulids</taxon>
        <taxon>Apiales</taxon>
        <taxon>Apiaceae</taxon>
        <taxon>Apioideae</taxon>
        <taxon>apioid superclade</taxon>
        <taxon>Tordylieae</taxon>
        <taxon>Tordyliinae</taxon>
        <taxon>Heracleum</taxon>
    </lineage>
</organism>
<comment type="caution">
    <text evidence="1">The sequence shown here is derived from an EMBL/GenBank/DDBJ whole genome shotgun (WGS) entry which is preliminary data.</text>
</comment>
<protein>
    <submittedName>
        <fullName evidence="1">Uncharacterized protein</fullName>
    </submittedName>
</protein>
<dbReference type="Proteomes" id="UP001237642">
    <property type="component" value="Unassembled WGS sequence"/>
</dbReference>
<dbReference type="EMBL" id="JAUIZM010000003">
    <property type="protein sequence ID" value="KAK1392844.1"/>
    <property type="molecule type" value="Genomic_DNA"/>
</dbReference>
<evidence type="ECO:0000313" key="2">
    <source>
        <dbReference type="Proteomes" id="UP001237642"/>
    </source>
</evidence>
<evidence type="ECO:0000313" key="1">
    <source>
        <dbReference type="EMBL" id="KAK1392844.1"/>
    </source>
</evidence>
<keyword evidence="2" id="KW-1185">Reference proteome</keyword>
<dbReference type="AlphaFoldDB" id="A0AAD8IVE2"/>
<gene>
    <name evidence="1" type="ORF">POM88_011900</name>
</gene>
<name>A0AAD8IVE2_9APIA</name>
<accession>A0AAD8IVE2</accession>